<keyword evidence="2 8" id="KW-0349">Heme</keyword>
<dbReference type="HAMAP" id="MF_01961">
    <property type="entry name" value="Catal_peroxid"/>
    <property type="match status" value="1"/>
</dbReference>
<keyword evidence="1 8" id="KW-0575">Peroxidase</keyword>
<dbReference type="InterPro" id="IPR019794">
    <property type="entry name" value="Peroxidases_AS"/>
</dbReference>
<dbReference type="CDD" id="cd00649">
    <property type="entry name" value="catalase_peroxidase_1"/>
    <property type="match status" value="1"/>
</dbReference>
<evidence type="ECO:0000256" key="1">
    <source>
        <dbReference type="ARBA" id="ARBA00022559"/>
    </source>
</evidence>
<dbReference type="PANTHER" id="PTHR30555:SF0">
    <property type="entry name" value="CATALASE-PEROXIDASE"/>
    <property type="match status" value="1"/>
</dbReference>
<evidence type="ECO:0000313" key="12">
    <source>
        <dbReference type="Proteomes" id="UP000256491"/>
    </source>
</evidence>
<evidence type="ECO:0000256" key="3">
    <source>
        <dbReference type="ARBA" id="ARBA00022723"/>
    </source>
</evidence>
<dbReference type="InterPro" id="IPR019793">
    <property type="entry name" value="Peroxidases_heam-ligand_BS"/>
</dbReference>
<dbReference type="PRINTS" id="PR00458">
    <property type="entry name" value="PEROXIDASE"/>
</dbReference>
<dbReference type="InterPro" id="IPR010255">
    <property type="entry name" value="Haem_peroxidase_sf"/>
</dbReference>
<comment type="caution">
    <text evidence="11">The sequence shown here is derived from an EMBL/GenBank/DDBJ whole genome shotgun (WGS) entry which is preliminary data.</text>
</comment>
<keyword evidence="4 8" id="KW-0560">Oxidoreductase</keyword>
<dbReference type="Gene3D" id="1.10.520.10">
    <property type="match status" value="2"/>
</dbReference>
<comment type="subunit">
    <text evidence="8">Homodimer or homotetramer.</text>
</comment>
<evidence type="ECO:0000256" key="5">
    <source>
        <dbReference type="ARBA" id="ARBA00023004"/>
    </source>
</evidence>
<evidence type="ECO:0000256" key="2">
    <source>
        <dbReference type="ARBA" id="ARBA00022617"/>
    </source>
</evidence>
<evidence type="ECO:0000259" key="10">
    <source>
        <dbReference type="PROSITE" id="PS50873"/>
    </source>
</evidence>
<dbReference type="PANTHER" id="PTHR30555">
    <property type="entry name" value="HYDROPEROXIDASE I, BIFUNCTIONAL CATALASE-PEROXIDASE"/>
    <property type="match status" value="1"/>
</dbReference>
<dbReference type="RefSeq" id="WP_047490426.1">
    <property type="nucleotide sequence ID" value="NZ_BJYH01000008.1"/>
</dbReference>
<comment type="cofactor">
    <cofactor evidence="8">
        <name>heme b</name>
        <dbReference type="ChEBI" id="CHEBI:60344"/>
    </cofactor>
    <text evidence="8">Binds 1 heme b (iron(II)-protoporphyrin IX) group per dimer.</text>
</comment>
<gene>
    <name evidence="8 11" type="primary">katG</name>
    <name evidence="11" type="ORF">DRF57_07650</name>
</gene>
<comment type="function">
    <text evidence="8">Bifunctional enzyme with both catalase and broad-spectrum peroxidase activity.</text>
</comment>
<dbReference type="PROSITE" id="PS00435">
    <property type="entry name" value="PEROXIDASE_1"/>
    <property type="match status" value="1"/>
</dbReference>
<keyword evidence="3 8" id="KW-0479">Metal-binding</keyword>
<evidence type="ECO:0000313" key="11">
    <source>
        <dbReference type="EMBL" id="REC76678.1"/>
    </source>
</evidence>
<keyword evidence="5 8" id="KW-0408">Iron</keyword>
<dbReference type="PROSITE" id="PS50873">
    <property type="entry name" value="PEROXIDASE_4"/>
    <property type="match status" value="1"/>
</dbReference>
<dbReference type="InterPro" id="IPR002016">
    <property type="entry name" value="Haem_peroxidase"/>
</dbReference>
<dbReference type="InterPro" id="IPR000763">
    <property type="entry name" value="Catalase_peroxidase"/>
</dbReference>
<feature type="cross-link" description="Tryptophyl-tyrosyl-methioninium (Tyr-Met) (with Trp-101)" evidence="8">
    <location>
        <begin position="249"/>
        <end position="275"/>
    </location>
</feature>
<comment type="similarity">
    <text evidence="8 9">Belongs to the peroxidase family. Peroxidase/catalase subfamily.</text>
</comment>
<sequence>MEKDSNDISKCPFHNGTMKKNVAGGGTQNLEWWPDQLRVDMLRQHSSLSNPMDKDFDYAEAFKNLDLEAVKRDLHALMTDSQDWWPADFGHYGPLFIRMAWHSAGTYRVGDGRGGAGAGQQRFAPLNSWPDNVSLDKARRLLWPIKQKYGRNISWADLLILTGNIALESMGFKTFGFAGGREDVWEPDMDVYWGSEKTWLGGDVRYAHGSDGVVEGHAAVLPTDDNADGDIHSRNLEKPLAAVQMGLIYVNPEGPDGNPDPIAAAKDIRDTFGRMAMNDEETVALIAGGHTFGKTHGAGPADHVGKEPEGAGIELQGLGWESSYKSGSGKDAISSGLEVTWTETPTEWSNYFFKNLFENEWELTKSPAGAHQWVAKDGAEIIPDAFDSTKKHRPTMLTTDLSLRLDPVYEKISRHFYENPDAFADAFSRAWFKLTHRDMGPRARYLGPDVPQEELIWQDPIPAVNHELVNAADIENIKTKILDSGLSVSELVSTAWASASTFRGSDKRGGANGARIRLEPQKHWEVNNPSQLQKVLGILEGIQNEFNTQNGGKKISLADIIVLAGTAAVEKAARNAGHDVKVTFAPGRMDASQEQTDVESMGYLEPIADGFRNYLKRKFSVSTESLFIDKAQLLTLTAPELTVLVGGMRALDTNFDGSKHGVFTTRPGVLTNDFFVNLLDMGTQWKAMSEDKELYIGTDRSTGQPKWTATRADLVFGSNSELRAVAEVYASADAQGKFINDFVAAWTKVMNLDRFDLD</sequence>
<feature type="site" description="Transition state stabilizer" evidence="8">
    <location>
        <position position="98"/>
    </location>
</feature>
<comment type="catalytic activity">
    <reaction evidence="7 8 9">
        <text>2 H2O2 = O2 + 2 H2O</text>
        <dbReference type="Rhea" id="RHEA:20309"/>
        <dbReference type="ChEBI" id="CHEBI:15377"/>
        <dbReference type="ChEBI" id="CHEBI:15379"/>
        <dbReference type="ChEBI" id="CHEBI:16240"/>
        <dbReference type="EC" id="1.11.1.21"/>
    </reaction>
</comment>
<evidence type="ECO:0000256" key="6">
    <source>
        <dbReference type="ARBA" id="ARBA00023324"/>
    </source>
</evidence>
<comment type="caution">
    <text evidence="8">Lacks conserved residue(s) required for the propagation of feature annotation.</text>
</comment>
<dbReference type="Pfam" id="PF00141">
    <property type="entry name" value="peroxidase"/>
    <property type="match status" value="2"/>
</dbReference>
<keyword evidence="6 8" id="KW-0376">Hydrogen peroxide</keyword>
<evidence type="ECO:0000256" key="9">
    <source>
        <dbReference type="RuleBase" id="RU003451"/>
    </source>
</evidence>
<comment type="PTM">
    <text evidence="8">Formation of the three residue Trp-Tyr-Met cross-link is important for the catalase, but not the peroxidase activity of the enzyme.</text>
</comment>
<accession>A0ABX9IMP1</accession>
<feature type="active site" description="Proton acceptor" evidence="8">
    <location>
        <position position="102"/>
    </location>
</feature>
<feature type="binding site" description="axial binding residue" evidence="8">
    <location>
        <position position="290"/>
    </location>
    <ligand>
        <name>heme b</name>
        <dbReference type="ChEBI" id="CHEBI:60344"/>
    </ligand>
    <ligandPart>
        <name>Fe</name>
        <dbReference type="ChEBI" id="CHEBI:18248"/>
    </ligandPart>
</feature>
<dbReference type="NCBIfam" id="NF011635">
    <property type="entry name" value="PRK15061.1"/>
    <property type="match status" value="1"/>
</dbReference>
<evidence type="ECO:0000256" key="8">
    <source>
        <dbReference type="HAMAP-Rule" id="MF_01961"/>
    </source>
</evidence>
<organism evidence="11 12">
    <name type="scientific">Chryseobacterium rhizosphaerae</name>
    <dbReference type="NCBI Taxonomy" id="395937"/>
    <lineage>
        <taxon>Bacteria</taxon>
        <taxon>Pseudomonadati</taxon>
        <taxon>Bacteroidota</taxon>
        <taxon>Flavobacteriia</taxon>
        <taxon>Flavobacteriales</taxon>
        <taxon>Weeksellaceae</taxon>
        <taxon>Chryseobacterium group</taxon>
        <taxon>Chryseobacterium</taxon>
    </lineage>
</organism>
<dbReference type="EMBL" id="QNUF01000006">
    <property type="protein sequence ID" value="REC76678.1"/>
    <property type="molecule type" value="Genomic_DNA"/>
</dbReference>
<dbReference type="PROSITE" id="PS00436">
    <property type="entry name" value="PEROXIDASE_2"/>
    <property type="match status" value="1"/>
</dbReference>
<dbReference type="Gene3D" id="1.10.420.10">
    <property type="entry name" value="Peroxidase, domain 2"/>
    <property type="match status" value="2"/>
</dbReference>
<proteinExistence type="inferred from homology"/>
<protein>
    <recommendedName>
        <fullName evidence="8 9">Catalase-peroxidase</fullName>
        <shortName evidence="8">CP</shortName>
        <ecNumber evidence="8 9">1.11.1.21</ecNumber>
    </recommendedName>
    <alternativeName>
        <fullName evidence="8">Peroxidase/catalase</fullName>
    </alternativeName>
</protein>
<dbReference type="CDD" id="cd08200">
    <property type="entry name" value="catalase_peroxidase_2"/>
    <property type="match status" value="1"/>
</dbReference>
<keyword evidence="12" id="KW-1185">Reference proteome</keyword>
<comment type="catalytic activity">
    <reaction evidence="8 9">
        <text>H2O2 + AH2 = A + 2 H2O</text>
        <dbReference type="Rhea" id="RHEA:30275"/>
        <dbReference type="ChEBI" id="CHEBI:13193"/>
        <dbReference type="ChEBI" id="CHEBI:15377"/>
        <dbReference type="ChEBI" id="CHEBI:16240"/>
        <dbReference type="ChEBI" id="CHEBI:17499"/>
        <dbReference type="EC" id="1.11.1.21"/>
    </reaction>
</comment>
<dbReference type="NCBIfam" id="TIGR00198">
    <property type="entry name" value="cat_per_HPI"/>
    <property type="match status" value="1"/>
</dbReference>
<dbReference type="SUPFAM" id="SSF48113">
    <property type="entry name" value="Heme-dependent peroxidases"/>
    <property type="match status" value="2"/>
</dbReference>
<feature type="domain" description="Plant heme peroxidase family profile" evidence="10">
    <location>
        <begin position="135"/>
        <end position="447"/>
    </location>
</feature>
<evidence type="ECO:0000256" key="4">
    <source>
        <dbReference type="ARBA" id="ARBA00023002"/>
    </source>
</evidence>
<evidence type="ECO:0000256" key="7">
    <source>
        <dbReference type="ARBA" id="ARBA00049145"/>
    </source>
</evidence>
<name>A0ABX9IMP1_9FLAO</name>
<dbReference type="PRINTS" id="PR00460">
    <property type="entry name" value="BPEROXIDASE"/>
</dbReference>
<dbReference type="EC" id="1.11.1.21" evidence="8 9"/>
<dbReference type="Proteomes" id="UP000256491">
    <property type="component" value="Unassembled WGS sequence"/>
</dbReference>
<reference evidence="11 12" key="1">
    <citation type="journal article" date="2010" name="Syst. Appl. Microbiol.">
        <title>Four new species of Chryseobacterium from the rhizosphere of coastal sand dune plants, Chryseobacterium elymi sp. nov., Chryseobacterium hagamense sp. nov., Chryseobacterium lathyri sp. nov. and Chryseobacterium rhizosphaerae sp. nov.</title>
        <authorList>
            <person name="Cho S.H."/>
            <person name="Lee K.S."/>
            <person name="Shin D.S."/>
            <person name="Han J.H."/>
            <person name="Park K.S."/>
            <person name="Lee C.H."/>
            <person name="Park K.H."/>
            <person name="Kim S.B."/>
        </authorList>
    </citation>
    <scope>NUCLEOTIDE SEQUENCE [LARGE SCALE GENOMIC DNA]</scope>
    <source>
        <strain evidence="11 12">KCTC 22548</strain>
    </source>
</reference>